<feature type="domain" description="Fucolectin tachylectin-4 pentraxin-1" evidence="9">
    <location>
        <begin position="25"/>
        <end position="173"/>
    </location>
</feature>
<comment type="function">
    <text evidence="1">Acts as a defensive agent. Recognizes blood group fucosylated oligosaccharides including A, B, H and Lewis B-type antigens. Does not recognize Lewis A antigen and has low affinity for monovalent haptens.</text>
</comment>
<dbReference type="InterPro" id="IPR006585">
    <property type="entry name" value="FTP1"/>
</dbReference>
<dbReference type="SMART" id="SM00607">
    <property type="entry name" value="FTP"/>
    <property type="match status" value="1"/>
</dbReference>
<keyword evidence="6" id="KW-0106">Calcium</keyword>
<dbReference type="PANTHER" id="PTHR45713">
    <property type="entry name" value="FTP DOMAIN-CONTAINING PROTEIN"/>
    <property type="match status" value="1"/>
</dbReference>
<evidence type="ECO:0000256" key="2">
    <source>
        <dbReference type="ARBA" id="ARBA00010147"/>
    </source>
</evidence>
<dbReference type="InterPro" id="IPR008979">
    <property type="entry name" value="Galactose-bd-like_sf"/>
</dbReference>
<comment type="caution">
    <text evidence="10">The sequence shown here is derived from an EMBL/GenBank/DDBJ whole genome shotgun (WGS) entry which is preliminary data.</text>
</comment>
<evidence type="ECO:0000256" key="7">
    <source>
        <dbReference type="ARBA" id="ARBA00023157"/>
    </source>
</evidence>
<protein>
    <submittedName>
        <fullName evidence="10">DgyrCDS14829</fullName>
    </submittedName>
</protein>
<dbReference type="Gene3D" id="2.60.120.260">
    <property type="entry name" value="Galactose-binding domain-like"/>
    <property type="match status" value="1"/>
</dbReference>
<dbReference type="AlphaFoldDB" id="A0A7I8WF23"/>
<feature type="chain" id="PRO_5029879011" evidence="8">
    <location>
        <begin position="25"/>
        <end position="562"/>
    </location>
</feature>
<feature type="signal peptide" evidence="8">
    <location>
        <begin position="1"/>
        <end position="24"/>
    </location>
</feature>
<accession>A0A7I8WF23</accession>
<evidence type="ECO:0000256" key="8">
    <source>
        <dbReference type="SAM" id="SignalP"/>
    </source>
</evidence>
<evidence type="ECO:0000256" key="5">
    <source>
        <dbReference type="ARBA" id="ARBA00022734"/>
    </source>
</evidence>
<comment type="similarity">
    <text evidence="2">Belongs to the fucolectin family.</text>
</comment>
<evidence type="ECO:0000256" key="6">
    <source>
        <dbReference type="ARBA" id="ARBA00022837"/>
    </source>
</evidence>
<dbReference type="GO" id="GO:0042806">
    <property type="term" value="F:fucose binding"/>
    <property type="evidence" value="ECO:0007669"/>
    <property type="project" value="UniProtKB-ARBA"/>
</dbReference>
<evidence type="ECO:0000259" key="9">
    <source>
        <dbReference type="SMART" id="SM00607"/>
    </source>
</evidence>
<evidence type="ECO:0000256" key="1">
    <source>
        <dbReference type="ARBA" id="ARBA00002219"/>
    </source>
</evidence>
<name>A0A7I8WF23_9ANNE</name>
<proteinExistence type="inferred from homology"/>
<reference evidence="10 11" key="1">
    <citation type="submission" date="2020-08" db="EMBL/GenBank/DDBJ databases">
        <authorList>
            <person name="Hejnol A."/>
        </authorList>
    </citation>
    <scope>NUCLEOTIDE SEQUENCE [LARGE SCALE GENOMIC DNA]</scope>
</reference>
<dbReference type="GO" id="GO:0010185">
    <property type="term" value="P:regulation of cellular defense response"/>
    <property type="evidence" value="ECO:0007669"/>
    <property type="project" value="UniProtKB-ARBA"/>
</dbReference>
<dbReference type="EMBL" id="CAJFCJ010000082">
    <property type="protein sequence ID" value="CAD5126783.1"/>
    <property type="molecule type" value="Genomic_DNA"/>
</dbReference>
<evidence type="ECO:0000256" key="3">
    <source>
        <dbReference type="ARBA" id="ARBA00011233"/>
    </source>
</evidence>
<dbReference type="GO" id="GO:0001868">
    <property type="term" value="P:regulation of complement activation, lectin pathway"/>
    <property type="evidence" value="ECO:0007669"/>
    <property type="project" value="UniProtKB-ARBA"/>
</dbReference>
<dbReference type="PANTHER" id="PTHR45713:SF6">
    <property type="entry name" value="F5_8 TYPE C DOMAIN-CONTAINING PROTEIN"/>
    <property type="match status" value="1"/>
</dbReference>
<evidence type="ECO:0000313" key="11">
    <source>
        <dbReference type="Proteomes" id="UP000549394"/>
    </source>
</evidence>
<organism evidence="10 11">
    <name type="scientific">Dimorphilus gyrociliatus</name>
    <dbReference type="NCBI Taxonomy" id="2664684"/>
    <lineage>
        <taxon>Eukaryota</taxon>
        <taxon>Metazoa</taxon>
        <taxon>Spiralia</taxon>
        <taxon>Lophotrochozoa</taxon>
        <taxon>Annelida</taxon>
        <taxon>Polychaeta</taxon>
        <taxon>Polychaeta incertae sedis</taxon>
        <taxon>Dinophilidae</taxon>
        <taxon>Dimorphilus</taxon>
    </lineage>
</organism>
<sequence length="562" mass="63388">MTTNKFSKSEFWFLTAAILVVVNGEDDIARNKLTFQSTTTYPNIASLATDSTIEINDPIKCSKTNQILEKAWWTVDLEKVYSVEKVCILNGNIPDAANLTNFVIKVSNFPMEGEICATVSSSIKIPMSTTANDYECFGCSPAIVGSFVYIEHQQNGADLQLCDVKVSGTFVKDRDYSALKMTSNDLYGVAFSSAQRHFNKAIDNDYSTYYQAEISVNKPYIMVRLPTLTQIVAVLLIPGLNELTSKSLQRTFVNIKHIPDTFTHMTYKMCFHNNFLSDKGLYEAVFKKCNIDLSGRYIYIGSKPSANSIFELTELVIYGKEREKTFTYSQGLSRKENIQSILINGTNLDSGTLNLLTDNIYYASNSLSISYNTNLIIAFNSSLLNHVCLTMKHKNIKWIQNPYITLEDLLTGNTTTHQFFYSFKSINTVCQQFSISLLEKVVLEFTDFHEISEIDLHGLTLMTYDYSDTCSLSQREISLTKSSGWTANIPHVVEIIGDELNKNMLVTTRVASASGLSRQLCSYRSSFFPIGKSIFVCNSFEEKLIVHPFENIANIKKISFYK</sequence>
<evidence type="ECO:0000313" key="10">
    <source>
        <dbReference type="EMBL" id="CAD5126783.1"/>
    </source>
</evidence>
<dbReference type="InterPro" id="IPR051941">
    <property type="entry name" value="BG_Antigen-Binding_Lectin"/>
</dbReference>
<dbReference type="Proteomes" id="UP000549394">
    <property type="component" value="Unassembled WGS sequence"/>
</dbReference>
<keyword evidence="8" id="KW-0732">Signal</keyword>
<comment type="subunit">
    <text evidence="3">Homotrimer.</text>
</comment>
<dbReference type="GO" id="GO:0046872">
    <property type="term" value="F:metal ion binding"/>
    <property type="evidence" value="ECO:0007669"/>
    <property type="project" value="UniProtKB-KW"/>
</dbReference>
<evidence type="ECO:0000256" key="4">
    <source>
        <dbReference type="ARBA" id="ARBA00022723"/>
    </source>
</evidence>
<keyword evidence="4" id="KW-0479">Metal-binding</keyword>
<keyword evidence="5" id="KW-0430">Lectin</keyword>
<keyword evidence="11" id="KW-1185">Reference proteome</keyword>
<dbReference type="SUPFAM" id="SSF49785">
    <property type="entry name" value="Galactose-binding domain-like"/>
    <property type="match status" value="1"/>
</dbReference>
<gene>
    <name evidence="10" type="ORF">DGYR_LOCUS14011</name>
</gene>
<keyword evidence="7" id="KW-1015">Disulfide bond</keyword>